<sequence length="405" mass="44998">MLYKMKRSRVILALIASLFCLKVGFEGKIRQLCTKKGKKKMNATEKISGNQLGFLIFTFVVSTLILSVPGVMVAFAKQDAWMSVFPASITGIISIGVMTTLANRYPGLTIMEYSTKITGKWLGKIFGFYFSYYLFFFISSTVNEHAVFIRTVLLPRTPSFVGIVTILILAGLAVFSGIEVIGRCNEFLLPIIIALLIPLFILSIGDADPGQLKPVLGEGIMPVLKGAVVPSAWMSQFFFMGWLLPYLNQPQKARKVSFIALLCMIVLIVIIDLVAIMVFGPISGRLNFSFLRVVEYIGLVGSLERMEALAVSVWIMGIFVKVSVLLYMFCLSVSQMFNIKNYRAIVSPVTLLSIIGSVWIFKSAAEFQAWITLTYPVLAFFTQSLLPLSLLIIDTLRRSMDNSLS</sequence>
<comment type="similarity">
    <text evidence="2">Belongs to the amino acid-polyamine-organocation (APC) superfamily. Spore germination protein (SGP) (TC 2.A.3.9) family.</text>
</comment>
<dbReference type="PANTHER" id="PTHR34975">
    <property type="entry name" value="SPORE GERMINATION PROTEIN A2"/>
    <property type="match status" value="1"/>
</dbReference>
<dbReference type="GO" id="GO:0009847">
    <property type="term" value="P:spore germination"/>
    <property type="evidence" value="ECO:0007669"/>
    <property type="project" value="InterPro"/>
</dbReference>
<comment type="caution">
    <text evidence="9">The sequence shown here is derived from an EMBL/GenBank/DDBJ whole genome shotgun (WGS) entry which is preliminary data.</text>
</comment>
<reference evidence="9 10" key="1">
    <citation type="submission" date="2018-07" db="EMBL/GenBank/DDBJ databases">
        <title>Genomic Encyclopedia of Type Strains, Phase III (KMG-III): the genomes of soil and plant-associated and newly described type strains.</title>
        <authorList>
            <person name="Whitman W."/>
        </authorList>
    </citation>
    <scope>NUCLEOTIDE SEQUENCE [LARGE SCALE GENOMIC DNA]</scope>
    <source>
        <strain evidence="9 10">CECT 7506</strain>
    </source>
</reference>
<keyword evidence="6 8" id="KW-1133">Transmembrane helix</keyword>
<evidence type="ECO:0000256" key="1">
    <source>
        <dbReference type="ARBA" id="ARBA00004141"/>
    </source>
</evidence>
<evidence type="ECO:0000256" key="3">
    <source>
        <dbReference type="ARBA" id="ARBA00022448"/>
    </source>
</evidence>
<dbReference type="OrthoDB" id="1675410at2"/>
<dbReference type="Proteomes" id="UP000252415">
    <property type="component" value="Unassembled WGS sequence"/>
</dbReference>
<organism evidence="9 10">
    <name type="scientific">Paenibacillus prosopidis</name>
    <dbReference type="NCBI Taxonomy" id="630520"/>
    <lineage>
        <taxon>Bacteria</taxon>
        <taxon>Bacillati</taxon>
        <taxon>Bacillota</taxon>
        <taxon>Bacilli</taxon>
        <taxon>Bacillales</taxon>
        <taxon>Paenibacillaceae</taxon>
        <taxon>Paenibacillus</taxon>
    </lineage>
</organism>
<feature type="transmembrane region" description="Helical" evidence="8">
    <location>
        <begin position="342"/>
        <end position="361"/>
    </location>
</feature>
<feature type="transmembrane region" description="Helical" evidence="8">
    <location>
        <begin position="187"/>
        <end position="207"/>
    </location>
</feature>
<feature type="transmembrane region" description="Helical" evidence="8">
    <location>
        <begin position="121"/>
        <end position="139"/>
    </location>
</feature>
<dbReference type="NCBIfam" id="TIGR00912">
    <property type="entry name" value="2A0309"/>
    <property type="match status" value="1"/>
</dbReference>
<evidence type="ECO:0000256" key="4">
    <source>
        <dbReference type="ARBA" id="ARBA00022544"/>
    </source>
</evidence>
<gene>
    <name evidence="9" type="ORF">DFP97_11891</name>
</gene>
<evidence type="ECO:0000256" key="5">
    <source>
        <dbReference type="ARBA" id="ARBA00022692"/>
    </source>
</evidence>
<accession>A0A368VN23</accession>
<comment type="subcellular location">
    <subcellularLocation>
        <location evidence="1">Membrane</location>
        <topology evidence="1">Multi-pass membrane protein</topology>
    </subcellularLocation>
</comment>
<evidence type="ECO:0000256" key="8">
    <source>
        <dbReference type="SAM" id="Phobius"/>
    </source>
</evidence>
<keyword evidence="4" id="KW-0309">Germination</keyword>
<evidence type="ECO:0000256" key="6">
    <source>
        <dbReference type="ARBA" id="ARBA00022989"/>
    </source>
</evidence>
<feature type="transmembrane region" description="Helical" evidence="8">
    <location>
        <begin position="308"/>
        <end position="330"/>
    </location>
</feature>
<keyword evidence="7 8" id="KW-0472">Membrane</keyword>
<evidence type="ECO:0000313" key="10">
    <source>
        <dbReference type="Proteomes" id="UP000252415"/>
    </source>
</evidence>
<dbReference type="GO" id="GO:0016020">
    <property type="term" value="C:membrane"/>
    <property type="evidence" value="ECO:0007669"/>
    <property type="project" value="UniProtKB-SubCell"/>
</dbReference>
<dbReference type="AlphaFoldDB" id="A0A368VN23"/>
<dbReference type="EMBL" id="QPJD01000018">
    <property type="protein sequence ID" value="RCW42262.1"/>
    <property type="molecule type" value="Genomic_DNA"/>
</dbReference>
<name>A0A368VN23_9BACL</name>
<evidence type="ECO:0000256" key="2">
    <source>
        <dbReference type="ARBA" id="ARBA00007998"/>
    </source>
</evidence>
<feature type="transmembrane region" description="Helical" evidence="8">
    <location>
        <begin position="159"/>
        <end position="180"/>
    </location>
</feature>
<keyword evidence="10" id="KW-1185">Reference proteome</keyword>
<feature type="transmembrane region" description="Helical" evidence="8">
    <location>
        <begin position="51"/>
        <end position="75"/>
    </location>
</feature>
<dbReference type="InterPro" id="IPR004761">
    <property type="entry name" value="Spore_GerAB"/>
</dbReference>
<keyword evidence="5 8" id="KW-0812">Transmembrane</keyword>
<dbReference type="Pfam" id="PF03845">
    <property type="entry name" value="Spore_permease"/>
    <property type="match status" value="1"/>
</dbReference>
<dbReference type="PANTHER" id="PTHR34975:SF2">
    <property type="entry name" value="SPORE GERMINATION PROTEIN A2"/>
    <property type="match status" value="1"/>
</dbReference>
<proteinExistence type="inferred from homology"/>
<evidence type="ECO:0000313" key="9">
    <source>
        <dbReference type="EMBL" id="RCW42262.1"/>
    </source>
</evidence>
<keyword evidence="3" id="KW-0813">Transport</keyword>
<feature type="transmembrane region" description="Helical" evidence="8">
    <location>
        <begin position="227"/>
        <end position="247"/>
    </location>
</feature>
<feature type="transmembrane region" description="Helical" evidence="8">
    <location>
        <begin position="373"/>
        <end position="393"/>
    </location>
</feature>
<evidence type="ECO:0000256" key="7">
    <source>
        <dbReference type="ARBA" id="ARBA00023136"/>
    </source>
</evidence>
<feature type="transmembrane region" description="Helical" evidence="8">
    <location>
        <begin position="259"/>
        <end position="282"/>
    </location>
</feature>
<protein>
    <submittedName>
        <fullName evidence="9">Spore germination protein KB</fullName>
    </submittedName>
</protein>